<keyword evidence="2" id="KW-1133">Transmembrane helix</keyword>
<protein>
    <submittedName>
        <fullName evidence="4">Conjugal transfer protein TraG N-terminal domain-containing protein</fullName>
    </submittedName>
</protein>
<feature type="region of interest" description="Disordered" evidence="1">
    <location>
        <begin position="824"/>
        <end position="852"/>
    </location>
</feature>
<evidence type="ECO:0000259" key="3">
    <source>
        <dbReference type="Pfam" id="PF07916"/>
    </source>
</evidence>
<feature type="transmembrane region" description="Helical" evidence="2">
    <location>
        <begin position="374"/>
        <end position="395"/>
    </location>
</feature>
<dbReference type="AlphaFoldDB" id="A0A9D7DYI0"/>
<dbReference type="InterPro" id="IPR012931">
    <property type="entry name" value="TraG_N_Proteobacteria"/>
</dbReference>
<keyword evidence="2" id="KW-0812">Transmembrane</keyword>
<comment type="caution">
    <text evidence="4">The sequence shown here is derived from an EMBL/GenBank/DDBJ whole genome shotgun (WGS) entry which is preliminary data.</text>
</comment>
<sequence>MYEIFAYQNAESLAGIFNAIAAIIGSGDYAGAIALVGVFGFMAALIAYAFAPERLQGWKWLATVVIVYSILYLPRVTVQITDKTSGNPASVVANVPLGIALFGSMTSQVGNVLTSLFETAFQVLPGPGALPSELSYQQNGLMFGSRLVKYSRNIGFVNPAFRTDLIAFIDNCTKFDLMDGTIDPAVFSSSPNIWTLMATPNPARLTPINTAPGVSTIVTCPVAYPILNARALVEVGGIQTKLGQQLNPTLTAAAASAAIGNQITVAYQKNRLAAAASSASDIILQNAMINAVNDTSSMIGQRTNDPASLLLSMGRAQAVAQINASWTNYGKVAEEALPLIRNVIEAICYALFPFVILLLFLTSGMQTMIALKSYVLTLFWIQLWPPVYAILNYMASIATASKLAAAADVGGGTAMSLQTASSIYSNAISLEAVVGYMCISVPAIAWAALKGMETIGQAALTGTSSIQGTVGAASSQAAIGNASMGNLSFEQQSLGPNRTSAFMRTMQNDRTGNTHSTNAFGREAVSLLSNSGFASRIVSRSVVSAAVTEANKAVEAARSDAVSANAERAAALTSIFERGASRGSSWRDSAGSGTSGYEEIGASFDRAAQTATTISNDLGVSSGQVASVAIRAGLAVGGAGLTGGKTFLDGLNESDKKIFNSLSQDNVSDFKRFGDKATHDQQFVRALAGDQNEADRLSAQLADRTSRAQRAEAAFNDRVGMAEKISQSDTHGETIAFDIARDPFHSPMMLQYARDYGGNSAAFYVMADAEIARSGLPPNRTFSDGGAVPQSFRDVQERHRLNSASPELNPDVDSRNAQNRARVAGERFSSGGGSPPPASGSQTRAEVQAAGAQIKGEVSSAIGGFETQHQLSRDAKGNLRTERSQVLDALGAADQDDQLQTEQVKQKIDGFVDEVIADPGAAFKKHAVEPAQNAWDATFGRKK</sequence>
<proteinExistence type="predicted"/>
<accession>A0A9D7DYI0</accession>
<feature type="transmembrane region" description="Helical" evidence="2">
    <location>
        <begin position="57"/>
        <end position="74"/>
    </location>
</feature>
<dbReference type="EMBL" id="JADJEV010000003">
    <property type="protein sequence ID" value="MBK6973183.1"/>
    <property type="molecule type" value="Genomic_DNA"/>
</dbReference>
<dbReference type="Proteomes" id="UP000807785">
    <property type="component" value="Unassembled WGS sequence"/>
</dbReference>
<keyword evidence="2" id="KW-0472">Membrane</keyword>
<organism evidence="4 5">
    <name type="scientific">Candidatus Methylophosphatis roskildensis</name>
    <dbReference type="NCBI Taxonomy" id="2899263"/>
    <lineage>
        <taxon>Bacteria</taxon>
        <taxon>Pseudomonadati</taxon>
        <taxon>Pseudomonadota</taxon>
        <taxon>Betaproteobacteria</taxon>
        <taxon>Nitrosomonadales</taxon>
        <taxon>Sterolibacteriaceae</taxon>
        <taxon>Candidatus Methylophosphatis</taxon>
    </lineage>
</organism>
<reference evidence="4" key="1">
    <citation type="submission" date="2020-10" db="EMBL/GenBank/DDBJ databases">
        <title>Connecting structure to function with the recovery of over 1000 high-quality activated sludge metagenome-assembled genomes encoding full-length rRNA genes using long-read sequencing.</title>
        <authorList>
            <person name="Singleton C.M."/>
            <person name="Petriglieri F."/>
            <person name="Kristensen J.M."/>
            <person name="Kirkegaard R.H."/>
            <person name="Michaelsen T.Y."/>
            <person name="Andersen M.H."/>
            <person name="Karst S.M."/>
            <person name="Dueholm M.S."/>
            <person name="Nielsen P.H."/>
            <person name="Albertsen M."/>
        </authorList>
    </citation>
    <scope>NUCLEOTIDE SEQUENCE</scope>
    <source>
        <strain evidence="4">Bjer_18-Q3-R1-45_BAT3C.347</strain>
    </source>
</reference>
<feature type="transmembrane region" description="Helical" evidence="2">
    <location>
        <begin position="29"/>
        <end position="50"/>
    </location>
</feature>
<evidence type="ECO:0000313" key="5">
    <source>
        <dbReference type="Proteomes" id="UP000807785"/>
    </source>
</evidence>
<gene>
    <name evidence="4" type="ORF">IPH26_09625</name>
</gene>
<feature type="transmembrane region" description="Helical" evidence="2">
    <location>
        <begin position="343"/>
        <end position="362"/>
    </location>
</feature>
<evidence type="ECO:0000256" key="1">
    <source>
        <dbReference type="SAM" id="MobiDB-lite"/>
    </source>
</evidence>
<dbReference type="Pfam" id="PF07916">
    <property type="entry name" value="TraG_N"/>
    <property type="match status" value="1"/>
</dbReference>
<evidence type="ECO:0000256" key="2">
    <source>
        <dbReference type="SAM" id="Phobius"/>
    </source>
</evidence>
<name>A0A9D7DYI0_9PROT</name>
<evidence type="ECO:0000313" key="4">
    <source>
        <dbReference type="EMBL" id="MBK6973183.1"/>
    </source>
</evidence>
<feature type="domain" description="TraG N-terminal Proteobacteria" evidence="3">
    <location>
        <begin position="3"/>
        <end position="459"/>
    </location>
</feature>